<dbReference type="Pfam" id="PF20151">
    <property type="entry name" value="DUF6533"/>
    <property type="match status" value="1"/>
</dbReference>
<name>A0A8E2DI37_9APHY</name>
<dbReference type="InterPro" id="IPR045340">
    <property type="entry name" value="DUF6533"/>
</dbReference>
<reference evidence="2 3" key="1">
    <citation type="submission" date="2016-07" db="EMBL/GenBank/DDBJ databases">
        <title>Draft genome of the white-rot fungus Obba rivulosa 3A-2.</title>
        <authorList>
            <consortium name="DOE Joint Genome Institute"/>
            <person name="Miettinen O."/>
            <person name="Riley R."/>
            <person name="Acob R."/>
            <person name="Barry K."/>
            <person name="Cullen D."/>
            <person name="De Vries R."/>
            <person name="Hainaut M."/>
            <person name="Hatakka A."/>
            <person name="Henrissat B."/>
            <person name="Hilden K."/>
            <person name="Kuo R."/>
            <person name="Labutti K."/>
            <person name="Lipzen A."/>
            <person name="Makela M.R."/>
            <person name="Sandor L."/>
            <person name="Spatafora J.W."/>
            <person name="Grigoriev I.V."/>
            <person name="Hibbett D.S."/>
        </authorList>
    </citation>
    <scope>NUCLEOTIDE SEQUENCE [LARGE SCALE GENOMIC DNA]</scope>
    <source>
        <strain evidence="2 3">3A-2</strain>
    </source>
</reference>
<proteinExistence type="predicted"/>
<organism evidence="2 3">
    <name type="scientific">Obba rivulosa</name>
    <dbReference type="NCBI Taxonomy" id="1052685"/>
    <lineage>
        <taxon>Eukaryota</taxon>
        <taxon>Fungi</taxon>
        <taxon>Dikarya</taxon>
        <taxon>Basidiomycota</taxon>
        <taxon>Agaricomycotina</taxon>
        <taxon>Agaricomycetes</taxon>
        <taxon>Polyporales</taxon>
        <taxon>Gelatoporiaceae</taxon>
        <taxon>Obba</taxon>
    </lineage>
</organism>
<feature type="non-terminal residue" evidence="2">
    <location>
        <position position="183"/>
    </location>
</feature>
<protein>
    <recommendedName>
        <fullName evidence="1">DUF6533 domain-containing protein</fullName>
    </recommendedName>
</protein>
<evidence type="ECO:0000259" key="1">
    <source>
        <dbReference type="Pfam" id="PF20151"/>
    </source>
</evidence>
<gene>
    <name evidence="2" type="ORF">OBBRIDRAFT_696712</name>
</gene>
<evidence type="ECO:0000313" key="3">
    <source>
        <dbReference type="Proteomes" id="UP000250043"/>
    </source>
</evidence>
<feature type="domain" description="DUF6533" evidence="1">
    <location>
        <begin position="1"/>
        <end position="35"/>
    </location>
</feature>
<sequence length="183" mass="20559">LFDYIATLSREVQLIWGRKWNGVTILFYSIRSVTFFWVIMTSVENFLDVETILVKLHLHPNDVTDHPLCPAFPTIRVYAISGGNWWLTCVVWTLNAGGYTGSTGCSMLLGSRLTVSGLERDAQMAHIFHHQSIPITIGTRTSVLAADTLVLAVTWYRLWIIRKNASHANVKTPLVAMLLRDGS</sequence>
<dbReference type="AlphaFoldDB" id="A0A8E2DI37"/>
<dbReference type="Proteomes" id="UP000250043">
    <property type="component" value="Unassembled WGS sequence"/>
</dbReference>
<dbReference type="EMBL" id="KV722527">
    <property type="protein sequence ID" value="OCH86469.1"/>
    <property type="molecule type" value="Genomic_DNA"/>
</dbReference>
<evidence type="ECO:0000313" key="2">
    <source>
        <dbReference type="EMBL" id="OCH86469.1"/>
    </source>
</evidence>
<feature type="non-terminal residue" evidence="2">
    <location>
        <position position="1"/>
    </location>
</feature>
<keyword evidence="3" id="KW-1185">Reference proteome</keyword>
<accession>A0A8E2DI37</accession>